<keyword evidence="1" id="KW-0812">Transmembrane</keyword>
<gene>
    <name evidence="2" type="primary">Tmem109</name>
    <name evidence="2" type="ORF">UROIND_R13013</name>
</gene>
<feature type="non-terminal residue" evidence="2">
    <location>
        <position position="180"/>
    </location>
</feature>
<keyword evidence="3" id="KW-1185">Reference proteome</keyword>
<evidence type="ECO:0000256" key="1">
    <source>
        <dbReference type="SAM" id="Phobius"/>
    </source>
</evidence>
<reference evidence="2" key="1">
    <citation type="submission" date="2020-02" db="EMBL/GenBank/DDBJ databases">
        <title>Bird 10,000 Genomes (B10K) Project - Family phase.</title>
        <authorList>
            <person name="Zhang G."/>
        </authorList>
    </citation>
    <scope>NUCLEOTIDE SEQUENCE</scope>
    <source>
        <strain evidence="2">B10K-DU-030-59</strain>
    </source>
</reference>
<dbReference type="Pfam" id="PF14965">
    <property type="entry name" value="BRI3BP"/>
    <property type="match status" value="1"/>
</dbReference>
<feature type="transmembrane region" description="Helical" evidence="1">
    <location>
        <begin position="37"/>
        <end position="60"/>
    </location>
</feature>
<feature type="non-terminal residue" evidence="2">
    <location>
        <position position="1"/>
    </location>
</feature>
<dbReference type="GO" id="GO:0042771">
    <property type="term" value="P:intrinsic apoptotic signaling pathway in response to DNA damage by p53 class mediator"/>
    <property type="evidence" value="ECO:0007669"/>
    <property type="project" value="TreeGrafter"/>
</dbReference>
<feature type="transmembrane region" description="Helical" evidence="1">
    <location>
        <begin position="80"/>
        <end position="98"/>
    </location>
</feature>
<dbReference type="InterPro" id="IPR039492">
    <property type="entry name" value="TMEM109"/>
</dbReference>
<comment type="caution">
    <text evidence="2">The sequence shown here is derived from an EMBL/GenBank/DDBJ whole genome shotgun (WGS) entry which is preliminary data.</text>
</comment>
<dbReference type="PANTHER" id="PTHR14550:SF2">
    <property type="entry name" value="TRANSMEMBRANE PROTEIN 109"/>
    <property type="match status" value="1"/>
</dbReference>
<feature type="transmembrane region" description="Helical" evidence="1">
    <location>
        <begin position="110"/>
        <end position="127"/>
    </location>
</feature>
<dbReference type="EMBL" id="WBNH01021595">
    <property type="protein sequence ID" value="NXX87395.1"/>
    <property type="molecule type" value="Genomic_DNA"/>
</dbReference>
<feature type="transmembrane region" description="Helical" evidence="1">
    <location>
        <begin position="133"/>
        <end position="151"/>
    </location>
</feature>
<accession>A0A852LGU4</accession>
<name>A0A852LGU4_UROIN</name>
<dbReference type="OrthoDB" id="9902161at2759"/>
<keyword evidence="1" id="KW-0472">Membrane</keyword>
<dbReference type="GO" id="GO:0071480">
    <property type="term" value="P:cellular response to gamma radiation"/>
    <property type="evidence" value="ECO:0007669"/>
    <property type="project" value="InterPro"/>
</dbReference>
<evidence type="ECO:0000313" key="2">
    <source>
        <dbReference type="EMBL" id="NXX87395.1"/>
    </source>
</evidence>
<keyword evidence="1" id="KW-1133">Transmembrane helix</keyword>
<dbReference type="PANTHER" id="PTHR14550">
    <property type="entry name" value="TRANSMEMBRANE PROTEIN 109"/>
    <property type="match status" value="1"/>
</dbReference>
<protein>
    <submittedName>
        <fullName evidence="2">TM109 protein</fullName>
    </submittedName>
</protein>
<evidence type="ECO:0000313" key="3">
    <source>
        <dbReference type="Proteomes" id="UP000654395"/>
    </source>
</evidence>
<sequence length="180" mass="19388">SAVDPLSRLGRAAWEALESCVGPQPLRLVAESLSTTLWLVSSGISTALSVLCGIAGDLLATSGFTGKRLLQGAAPSPGEVQRVLLWALVASVGSWLLSRCWGLVMRMLRWATLCCFLGAFLHVATSLENPTLQAGLLLGLWLLYNLLGRWFGASPGASSRLDAAVRSLEWKVEELQRRQK</sequence>
<dbReference type="Proteomes" id="UP000654395">
    <property type="component" value="Unassembled WGS sequence"/>
</dbReference>
<dbReference type="AlphaFoldDB" id="A0A852LGU4"/>
<organism evidence="2 3">
    <name type="scientific">Urocolius indicus</name>
    <name type="common">Red-faced mousebird</name>
    <name type="synonym">Colius indicus</name>
    <dbReference type="NCBI Taxonomy" id="458196"/>
    <lineage>
        <taxon>Eukaryota</taxon>
        <taxon>Metazoa</taxon>
        <taxon>Chordata</taxon>
        <taxon>Craniata</taxon>
        <taxon>Vertebrata</taxon>
        <taxon>Euteleostomi</taxon>
        <taxon>Archelosauria</taxon>
        <taxon>Archosauria</taxon>
        <taxon>Dinosauria</taxon>
        <taxon>Saurischia</taxon>
        <taxon>Theropoda</taxon>
        <taxon>Coelurosauria</taxon>
        <taxon>Aves</taxon>
        <taxon>Neognathae</taxon>
        <taxon>Neoaves</taxon>
        <taxon>Telluraves</taxon>
        <taxon>Coraciimorphae</taxon>
        <taxon>Coliiformes</taxon>
        <taxon>Coliidae</taxon>
        <taxon>Urocolius</taxon>
    </lineage>
</organism>
<proteinExistence type="predicted"/>